<dbReference type="PANTHER" id="PTHR42940">
    <property type="entry name" value="ALCOHOL DEHYDROGENASE 1-RELATED"/>
    <property type="match status" value="1"/>
</dbReference>
<keyword evidence="3 7" id="KW-0479">Metal-binding</keyword>
<sequence>MKWSKTPEVPIQLGNDTVTLPARAVSYKVRLSPLSHPVPVWNPSCILRYTASSHTFNSIMTLPKTYKAWQVEKAGGPLVQKELELKKPGPGQVLVKVLACGVCHSDTGMQQGHFGDVFPRVPGHEIVGDVVELGDGVTKVKNGDRVGGPWHGGHDQSCRSCQRGQFQCCDNVAINGVSQDGGYAQYVLLRAEAVVRVPSNVDPVEVAPLLCAGVTVFNGIRKMNIEQGNLVAVQGLGGLGHLAVQYANKMGYKVAALSSGASKKDFATKLGAHEYIDSSADDPVKKLTALGGAALIIATAPNPKAIAPLTAALQPGGKLLILAPVGTVEINSVDLIIGGRSVHGWPSGHALDSEEAIDFATTHGVKCMVEPFGFDKATEAVEHMLSNKVRFRGVLVVE</sequence>
<comment type="similarity">
    <text evidence="2 7">Belongs to the zinc-containing alcohol dehydrogenase family.</text>
</comment>
<dbReference type="InterPro" id="IPR011032">
    <property type="entry name" value="GroES-like_sf"/>
</dbReference>
<dbReference type="InterPro" id="IPR013149">
    <property type="entry name" value="ADH-like_C"/>
</dbReference>
<keyword evidence="10" id="KW-1185">Reference proteome</keyword>
<evidence type="ECO:0000256" key="2">
    <source>
        <dbReference type="ARBA" id="ARBA00008072"/>
    </source>
</evidence>
<protein>
    <submittedName>
        <fullName evidence="9">Alcohol dehydrogenase</fullName>
    </submittedName>
</protein>
<dbReference type="SMART" id="SM00829">
    <property type="entry name" value="PKS_ER"/>
    <property type="match status" value="1"/>
</dbReference>
<dbReference type="Pfam" id="PF00107">
    <property type="entry name" value="ADH_zinc_N"/>
    <property type="match status" value="1"/>
</dbReference>
<evidence type="ECO:0000256" key="6">
    <source>
        <dbReference type="ARBA" id="ARBA00023027"/>
    </source>
</evidence>
<name>A0A8K0X602_9PEZI</name>
<dbReference type="SUPFAM" id="SSF50129">
    <property type="entry name" value="GroES-like"/>
    <property type="match status" value="1"/>
</dbReference>
<dbReference type="EMBL" id="JAGPXD010000002">
    <property type="protein sequence ID" value="KAH7367800.1"/>
    <property type="molecule type" value="Genomic_DNA"/>
</dbReference>
<dbReference type="InterPro" id="IPR002328">
    <property type="entry name" value="ADH_Zn_CS"/>
</dbReference>
<accession>A0A8K0X602</accession>
<dbReference type="FunFam" id="3.40.50.720:FF:000039">
    <property type="entry name" value="Alcohol dehydrogenase AdhP"/>
    <property type="match status" value="1"/>
</dbReference>
<dbReference type="InterPro" id="IPR020843">
    <property type="entry name" value="ER"/>
</dbReference>
<dbReference type="AlphaFoldDB" id="A0A8K0X602"/>
<evidence type="ECO:0000313" key="10">
    <source>
        <dbReference type="Proteomes" id="UP000813385"/>
    </source>
</evidence>
<evidence type="ECO:0000256" key="4">
    <source>
        <dbReference type="ARBA" id="ARBA00022833"/>
    </source>
</evidence>
<proteinExistence type="inferred from homology"/>
<organism evidence="9 10">
    <name type="scientific">Plectosphaerella cucumerina</name>
    <dbReference type="NCBI Taxonomy" id="40658"/>
    <lineage>
        <taxon>Eukaryota</taxon>
        <taxon>Fungi</taxon>
        <taxon>Dikarya</taxon>
        <taxon>Ascomycota</taxon>
        <taxon>Pezizomycotina</taxon>
        <taxon>Sordariomycetes</taxon>
        <taxon>Hypocreomycetidae</taxon>
        <taxon>Glomerellales</taxon>
        <taxon>Plectosphaerellaceae</taxon>
        <taxon>Plectosphaerella</taxon>
    </lineage>
</organism>
<evidence type="ECO:0000313" key="9">
    <source>
        <dbReference type="EMBL" id="KAH7367800.1"/>
    </source>
</evidence>
<dbReference type="Gene3D" id="3.90.180.10">
    <property type="entry name" value="Medium-chain alcohol dehydrogenases, catalytic domain"/>
    <property type="match status" value="1"/>
</dbReference>
<dbReference type="InterPro" id="IPR036291">
    <property type="entry name" value="NAD(P)-bd_dom_sf"/>
</dbReference>
<evidence type="ECO:0000256" key="3">
    <source>
        <dbReference type="ARBA" id="ARBA00022723"/>
    </source>
</evidence>
<dbReference type="GO" id="GO:0004022">
    <property type="term" value="F:alcohol dehydrogenase (NAD+) activity"/>
    <property type="evidence" value="ECO:0007669"/>
    <property type="project" value="TreeGrafter"/>
</dbReference>
<comment type="cofactor">
    <cofactor evidence="1 7">
        <name>Zn(2+)</name>
        <dbReference type="ChEBI" id="CHEBI:29105"/>
    </cofactor>
</comment>
<keyword evidence="6" id="KW-0520">NAD</keyword>
<evidence type="ECO:0000259" key="8">
    <source>
        <dbReference type="SMART" id="SM00829"/>
    </source>
</evidence>
<dbReference type="OrthoDB" id="256333at2759"/>
<evidence type="ECO:0000256" key="5">
    <source>
        <dbReference type="ARBA" id="ARBA00023002"/>
    </source>
</evidence>
<dbReference type="GO" id="GO:0005737">
    <property type="term" value="C:cytoplasm"/>
    <property type="evidence" value="ECO:0007669"/>
    <property type="project" value="TreeGrafter"/>
</dbReference>
<dbReference type="PROSITE" id="PS00059">
    <property type="entry name" value="ADH_ZINC"/>
    <property type="match status" value="1"/>
</dbReference>
<dbReference type="SUPFAM" id="SSF51735">
    <property type="entry name" value="NAD(P)-binding Rossmann-fold domains"/>
    <property type="match status" value="1"/>
</dbReference>
<reference evidence="9" key="1">
    <citation type="journal article" date="2021" name="Nat. Commun.">
        <title>Genetic determinants of endophytism in the Arabidopsis root mycobiome.</title>
        <authorList>
            <person name="Mesny F."/>
            <person name="Miyauchi S."/>
            <person name="Thiergart T."/>
            <person name="Pickel B."/>
            <person name="Atanasova L."/>
            <person name="Karlsson M."/>
            <person name="Huettel B."/>
            <person name="Barry K.W."/>
            <person name="Haridas S."/>
            <person name="Chen C."/>
            <person name="Bauer D."/>
            <person name="Andreopoulos W."/>
            <person name="Pangilinan J."/>
            <person name="LaButti K."/>
            <person name="Riley R."/>
            <person name="Lipzen A."/>
            <person name="Clum A."/>
            <person name="Drula E."/>
            <person name="Henrissat B."/>
            <person name="Kohler A."/>
            <person name="Grigoriev I.V."/>
            <person name="Martin F.M."/>
            <person name="Hacquard S."/>
        </authorList>
    </citation>
    <scope>NUCLEOTIDE SEQUENCE</scope>
    <source>
        <strain evidence="9">MPI-CAGE-AT-0016</strain>
    </source>
</reference>
<evidence type="ECO:0000256" key="7">
    <source>
        <dbReference type="RuleBase" id="RU361277"/>
    </source>
</evidence>
<keyword evidence="5" id="KW-0560">Oxidoreductase</keyword>
<dbReference type="CDD" id="cd08296">
    <property type="entry name" value="CAD_like"/>
    <property type="match status" value="1"/>
</dbReference>
<dbReference type="InterPro" id="IPR013154">
    <property type="entry name" value="ADH-like_N"/>
</dbReference>
<comment type="caution">
    <text evidence="9">The sequence shown here is derived from an EMBL/GenBank/DDBJ whole genome shotgun (WGS) entry which is preliminary data.</text>
</comment>
<gene>
    <name evidence="9" type="ORF">B0T11DRAFT_276004</name>
</gene>
<keyword evidence="4 7" id="KW-0862">Zinc</keyword>
<dbReference type="Pfam" id="PF08240">
    <property type="entry name" value="ADH_N"/>
    <property type="match status" value="1"/>
</dbReference>
<dbReference type="Proteomes" id="UP000813385">
    <property type="component" value="Unassembled WGS sequence"/>
</dbReference>
<dbReference type="GO" id="GO:0008270">
    <property type="term" value="F:zinc ion binding"/>
    <property type="evidence" value="ECO:0007669"/>
    <property type="project" value="InterPro"/>
</dbReference>
<feature type="domain" description="Enoyl reductase (ER)" evidence="8">
    <location>
        <begin position="76"/>
        <end position="397"/>
    </location>
</feature>
<dbReference type="Gene3D" id="3.40.50.720">
    <property type="entry name" value="NAD(P)-binding Rossmann-like Domain"/>
    <property type="match status" value="1"/>
</dbReference>
<dbReference type="PANTHER" id="PTHR42940:SF7">
    <property type="entry name" value="ALCOHOL DEHYDROGENASE-LIKE N-TERMINAL DOMAIN-CONTAINING PROTEIN"/>
    <property type="match status" value="1"/>
</dbReference>
<evidence type="ECO:0000256" key="1">
    <source>
        <dbReference type="ARBA" id="ARBA00001947"/>
    </source>
</evidence>